<evidence type="ECO:0000256" key="2">
    <source>
        <dbReference type="SAM" id="MobiDB-lite"/>
    </source>
</evidence>
<dbReference type="PANTHER" id="PTHR22089:SF2">
    <property type="entry name" value="MIRROR-IMAGE POLYDACTYLY GENE 1 PROTEIN"/>
    <property type="match status" value="1"/>
</dbReference>
<dbReference type="InParanoid" id="A0A3P8VZ31"/>
<dbReference type="Proteomes" id="UP000265120">
    <property type="component" value="Chromosome 1"/>
</dbReference>
<dbReference type="STRING" id="244447.ENSCSEP00000019567"/>
<feature type="coiled-coil region" evidence="1">
    <location>
        <begin position="387"/>
        <end position="428"/>
    </location>
</feature>
<feature type="region of interest" description="Disordered" evidence="2">
    <location>
        <begin position="48"/>
        <end position="115"/>
    </location>
</feature>
<dbReference type="PANTHER" id="PTHR22089">
    <property type="entry name" value="MIRROR-IMAGE POLYDACTYLY GENE 1 PROTEIN"/>
    <property type="match status" value="1"/>
</dbReference>
<reference evidence="3" key="3">
    <citation type="submission" date="2025-09" db="UniProtKB">
        <authorList>
            <consortium name="Ensembl"/>
        </authorList>
    </citation>
    <scope>IDENTIFICATION</scope>
</reference>
<dbReference type="FunCoup" id="A0A3P8VZ31">
    <property type="interactions" value="256"/>
</dbReference>
<evidence type="ECO:0000256" key="1">
    <source>
        <dbReference type="SAM" id="Coils"/>
    </source>
</evidence>
<feature type="compositionally biased region" description="Low complexity" evidence="2">
    <location>
        <begin position="75"/>
        <end position="84"/>
    </location>
</feature>
<evidence type="ECO:0000313" key="4">
    <source>
        <dbReference type="Proteomes" id="UP000265120"/>
    </source>
</evidence>
<feature type="compositionally biased region" description="Polar residues" evidence="2">
    <location>
        <begin position="85"/>
        <end position="95"/>
    </location>
</feature>
<dbReference type="Ensembl" id="ENSCSET00000019806.1">
    <property type="protein sequence ID" value="ENSCSEP00000019567.1"/>
    <property type="gene ID" value="ENSCSEG00000012492.1"/>
</dbReference>
<sequence>MSQRGSASCHRETRSEIPQDISLSTWLPSKDLKDSLVDMYSANPKVNEELRQRLPSPVRTGIRLSVDLKEEPPRSRSVSPARRSGGTSVVMQCSVPTSRGPSPSLSPSLCPSPRRDIDEVNAPVKRGPLLGADHSSPQDVHTGHHTLDWGKNISFLLKQLDALRDANHRLQEQLLQKEEELQRRKVEEDLGQKTSEGHTELWDEVLVAQKDRDQALMSRLQLANEERDMALLRIRRFQQAEESEHMKVNSHTADMEVEQLLQCVCDADSVQQVEQYGSALVQRLLAARQRRKEITAEEMKAVMMERDVCVAKFKRLEHELIQEREERTSKEELLRHHRDKDMNDRWQLEAELESLRANNSSQDVTVAPPSSLDNSSSLEAAPLLVQLQQLSKDKELVEVELKRCQEAEQEATERVRRLERLVDVLRKKVGTGSVRAMI</sequence>
<reference evidence="3" key="2">
    <citation type="submission" date="2025-08" db="UniProtKB">
        <authorList>
            <consortium name="Ensembl"/>
        </authorList>
    </citation>
    <scope>IDENTIFICATION</scope>
</reference>
<feature type="compositionally biased region" description="Low complexity" evidence="2">
    <location>
        <begin position="96"/>
        <end position="112"/>
    </location>
</feature>
<accession>A0A3P8VZ31</accession>
<protein>
    <submittedName>
        <fullName evidence="3">Mirror-image polydactyly 1</fullName>
    </submittedName>
</protein>
<keyword evidence="1" id="KW-0175">Coiled coil</keyword>
<feature type="coiled-coil region" evidence="1">
    <location>
        <begin position="313"/>
        <end position="358"/>
    </location>
</feature>
<proteinExistence type="predicted"/>
<keyword evidence="4" id="KW-1185">Reference proteome</keyword>
<dbReference type="GeneID" id="103382273"/>
<evidence type="ECO:0000313" key="3">
    <source>
        <dbReference type="Ensembl" id="ENSCSEP00000019567.1"/>
    </source>
</evidence>
<dbReference type="AlphaFoldDB" id="A0A3P8VZ31"/>
<dbReference type="KEGG" id="csem:103382273"/>
<organism evidence="3 4">
    <name type="scientific">Cynoglossus semilaevis</name>
    <name type="common">Tongue sole</name>
    <dbReference type="NCBI Taxonomy" id="244447"/>
    <lineage>
        <taxon>Eukaryota</taxon>
        <taxon>Metazoa</taxon>
        <taxon>Chordata</taxon>
        <taxon>Craniata</taxon>
        <taxon>Vertebrata</taxon>
        <taxon>Euteleostomi</taxon>
        <taxon>Actinopterygii</taxon>
        <taxon>Neopterygii</taxon>
        <taxon>Teleostei</taxon>
        <taxon>Neoteleostei</taxon>
        <taxon>Acanthomorphata</taxon>
        <taxon>Carangaria</taxon>
        <taxon>Pleuronectiformes</taxon>
        <taxon>Pleuronectoidei</taxon>
        <taxon>Cynoglossidae</taxon>
        <taxon>Cynoglossinae</taxon>
        <taxon>Cynoglossus</taxon>
    </lineage>
</organism>
<name>A0A3P8VZ31_CYNSE</name>
<dbReference type="CTD" id="145282"/>
<dbReference type="RefSeq" id="XP_008313220.1">
    <property type="nucleotide sequence ID" value="XM_008314998.3"/>
</dbReference>
<dbReference type="InterPro" id="IPR026175">
    <property type="entry name" value="MIPOL1"/>
</dbReference>
<reference evidence="3 4" key="1">
    <citation type="journal article" date="2014" name="Nat. Genet.">
        <title>Whole-genome sequence of a flatfish provides insights into ZW sex chromosome evolution and adaptation to a benthic lifestyle.</title>
        <authorList>
            <person name="Chen S."/>
            <person name="Zhang G."/>
            <person name="Shao C."/>
            <person name="Huang Q."/>
            <person name="Liu G."/>
            <person name="Zhang P."/>
            <person name="Song W."/>
            <person name="An N."/>
            <person name="Chalopin D."/>
            <person name="Volff J.N."/>
            <person name="Hong Y."/>
            <person name="Li Q."/>
            <person name="Sha Z."/>
            <person name="Zhou H."/>
            <person name="Xie M."/>
            <person name="Yu Q."/>
            <person name="Liu Y."/>
            <person name="Xiang H."/>
            <person name="Wang N."/>
            <person name="Wu K."/>
            <person name="Yang C."/>
            <person name="Zhou Q."/>
            <person name="Liao X."/>
            <person name="Yang L."/>
            <person name="Hu Q."/>
            <person name="Zhang J."/>
            <person name="Meng L."/>
            <person name="Jin L."/>
            <person name="Tian Y."/>
            <person name="Lian J."/>
            <person name="Yang J."/>
            <person name="Miao G."/>
            <person name="Liu S."/>
            <person name="Liang Z."/>
            <person name="Yan F."/>
            <person name="Li Y."/>
            <person name="Sun B."/>
            <person name="Zhang H."/>
            <person name="Zhang J."/>
            <person name="Zhu Y."/>
            <person name="Du M."/>
            <person name="Zhao Y."/>
            <person name="Schartl M."/>
            <person name="Tang Q."/>
            <person name="Wang J."/>
        </authorList>
    </citation>
    <scope>NUCLEOTIDE SEQUENCE</scope>
</reference>
<dbReference type="OrthoDB" id="6426880at2759"/>
<dbReference type="GeneTree" id="ENSGT00390000017800"/>
<feature type="coiled-coil region" evidence="1">
    <location>
        <begin position="153"/>
        <end position="187"/>
    </location>
</feature>